<keyword evidence="6 7" id="KW-0472">Membrane</keyword>
<evidence type="ECO:0000313" key="10">
    <source>
        <dbReference type="Proteomes" id="UP000054851"/>
    </source>
</evidence>
<gene>
    <name evidence="9" type="ORF">AWB79_00870</name>
</gene>
<dbReference type="PANTHER" id="PTHR43045">
    <property type="entry name" value="SHIKIMATE TRANSPORTER"/>
    <property type="match status" value="1"/>
</dbReference>
<accession>A0A157ZGS5</accession>
<evidence type="ECO:0000256" key="4">
    <source>
        <dbReference type="ARBA" id="ARBA00022692"/>
    </source>
</evidence>
<proteinExistence type="predicted"/>
<dbReference type="Pfam" id="PF07690">
    <property type="entry name" value="MFS_1"/>
    <property type="match status" value="1"/>
</dbReference>
<keyword evidence="5 7" id="KW-1133">Transmembrane helix</keyword>
<feature type="transmembrane region" description="Helical" evidence="7">
    <location>
        <begin position="330"/>
        <end position="349"/>
    </location>
</feature>
<dbReference type="CDD" id="cd17369">
    <property type="entry name" value="MFS_ShiA_like"/>
    <property type="match status" value="1"/>
</dbReference>
<comment type="caution">
    <text evidence="9">The sequence shown here is derived from an EMBL/GenBank/DDBJ whole genome shotgun (WGS) entry which is preliminary data.</text>
</comment>
<dbReference type="SUPFAM" id="SSF103473">
    <property type="entry name" value="MFS general substrate transporter"/>
    <property type="match status" value="1"/>
</dbReference>
<feature type="transmembrane region" description="Helical" evidence="7">
    <location>
        <begin position="304"/>
        <end position="324"/>
    </location>
</feature>
<name>A0A157ZGS5_9BURK</name>
<dbReference type="AlphaFoldDB" id="A0A157ZGS5"/>
<feature type="transmembrane region" description="Helical" evidence="7">
    <location>
        <begin position="110"/>
        <end position="130"/>
    </location>
</feature>
<evidence type="ECO:0000256" key="5">
    <source>
        <dbReference type="ARBA" id="ARBA00022989"/>
    </source>
</evidence>
<dbReference type="OrthoDB" id="6766492at2"/>
<dbReference type="InterPro" id="IPR005828">
    <property type="entry name" value="MFS_sugar_transport-like"/>
</dbReference>
<keyword evidence="10" id="KW-1185">Reference proteome</keyword>
<evidence type="ECO:0000259" key="8">
    <source>
        <dbReference type="PROSITE" id="PS50850"/>
    </source>
</evidence>
<evidence type="ECO:0000256" key="3">
    <source>
        <dbReference type="ARBA" id="ARBA00022475"/>
    </source>
</evidence>
<feature type="transmembrane region" description="Helical" evidence="7">
    <location>
        <begin position="248"/>
        <end position="267"/>
    </location>
</feature>
<dbReference type="GO" id="GO:0005886">
    <property type="term" value="C:plasma membrane"/>
    <property type="evidence" value="ECO:0007669"/>
    <property type="project" value="UniProtKB-SubCell"/>
</dbReference>
<dbReference type="Proteomes" id="UP000054851">
    <property type="component" value="Unassembled WGS sequence"/>
</dbReference>
<dbReference type="InterPro" id="IPR005829">
    <property type="entry name" value="Sugar_transporter_CS"/>
</dbReference>
<evidence type="ECO:0000256" key="6">
    <source>
        <dbReference type="ARBA" id="ARBA00023136"/>
    </source>
</evidence>
<dbReference type="GO" id="GO:0022857">
    <property type="term" value="F:transmembrane transporter activity"/>
    <property type="evidence" value="ECO:0007669"/>
    <property type="project" value="InterPro"/>
</dbReference>
<feature type="transmembrane region" description="Helical" evidence="7">
    <location>
        <begin position="86"/>
        <end position="104"/>
    </location>
</feature>
<dbReference type="PANTHER" id="PTHR43045:SF1">
    <property type="entry name" value="SHIKIMATE TRANSPORTER"/>
    <property type="match status" value="1"/>
</dbReference>
<evidence type="ECO:0000256" key="2">
    <source>
        <dbReference type="ARBA" id="ARBA00022448"/>
    </source>
</evidence>
<sequence>MADRQTSAMLRRVAAASTIGTAAEYYDFFVYGTAAVLVFGAKFFPSHDPLIGTLAAFATYAVGFVARPIGGIVFGHFGDKVGRKKALIVTILIVGLGTFVIGLLPDYSQIGIWAPASLVLIRVLQGFGVGGEQAGAVLLTAEYAPPRERGFFASLVQLGAPAGFLIPSGIFAILTAALTHEQLMDWGWRLPFLGSIVLVVVGLYIRLRTEESPVFAAIRQTKAVESRPVVEVVKQHGATIAKGVGAKLIEACTFAMYTMIVLAYGRAHGISDALLLQTIIVAVVLELITIPLAGALSDRIGRRVTFITGAVLHVLLVVPLFHAIDSGSRLAIQTVMILAISIGHSLCYAPQASLFPELFPARVRCSGIALIWQVGSLIGSGVLGLVAVKLIQTTGGSSIGLIAYVAVLGIVSTISLLLLPETAPARLGRDLHDWAAPQHGKEATEASVAPALAARR</sequence>
<dbReference type="PROSITE" id="PS00216">
    <property type="entry name" value="SUGAR_TRANSPORT_1"/>
    <property type="match status" value="1"/>
</dbReference>
<dbReference type="InterPro" id="IPR020846">
    <property type="entry name" value="MFS_dom"/>
</dbReference>
<comment type="subcellular location">
    <subcellularLocation>
        <location evidence="1">Cell membrane</location>
        <topology evidence="1">Multi-pass membrane protein</topology>
    </subcellularLocation>
</comment>
<feature type="domain" description="Major facilitator superfamily (MFS) profile" evidence="8">
    <location>
        <begin position="13"/>
        <end position="423"/>
    </location>
</feature>
<keyword evidence="2" id="KW-0813">Transport</keyword>
<feature type="transmembrane region" description="Helical" evidence="7">
    <location>
        <begin position="151"/>
        <end position="174"/>
    </location>
</feature>
<keyword evidence="4 7" id="KW-0812">Transmembrane</keyword>
<keyword evidence="3" id="KW-1003">Cell membrane</keyword>
<dbReference type="EMBL" id="FCOA02000002">
    <property type="protein sequence ID" value="SAK44718.1"/>
    <property type="molecule type" value="Genomic_DNA"/>
</dbReference>
<feature type="transmembrane region" description="Helical" evidence="7">
    <location>
        <begin position="273"/>
        <end position="292"/>
    </location>
</feature>
<evidence type="ECO:0000313" key="9">
    <source>
        <dbReference type="EMBL" id="SAK44718.1"/>
    </source>
</evidence>
<dbReference type="PROSITE" id="PS50850">
    <property type="entry name" value="MFS"/>
    <property type="match status" value="1"/>
</dbReference>
<organism evidence="9 10">
    <name type="scientific">Caballeronia hypogeia</name>
    <dbReference type="NCBI Taxonomy" id="1777140"/>
    <lineage>
        <taxon>Bacteria</taxon>
        <taxon>Pseudomonadati</taxon>
        <taxon>Pseudomonadota</taxon>
        <taxon>Betaproteobacteria</taxon>
        <taxon>Burkholderiales</taxon>
        <taxon>Burkholderiaceae</taxon>
        <taxon>Caballeronia</taxon>
    </lineage>
</organism>
<protein>
    <submittedName>
        <fullName evidence="9">Major facilitator transporter</fullName>
    </submittedName>
</protein>
<feature type="transmembrane region" description="Helical" evidence="7">
    <location>
        <begin position="25"/>
        <end position="44"/>
    </location>
</feature>
<feature type="transmembrane region" description="Helical" evidence="7">
    <location>
        <begin position="370"/>
        <end position="391"/>
    </location>
</feature>
<dbReference type="RefSeq" id="WP_061166157.1">
    <property type="nucleotide sequence ID" value="NZ_FCOA02000002.1"/>
</dbReference>
<evidence type="ECO:0000256" key="1">
    <source>
        <dbReference type="ARBA" id="ARBA00004651"/>
    </source>
</evidence>
<reference evidence="9" key="1">
    <citation type="submission" date="2016-01" db="EMBL/GenBank/DDBJ databases">
        <authorList>
            <person name="Peeters C."/>
        </authorList>
    </citation>
    <scope>NUCLEOTIDE SEQUENCE</scope>
    <source>
        <strain evidence="9">LMG 29322</strain>
    </source>
</reference>
<dbReference type="InterPro" id="IPR036259">
    <property type="entry name" value="MFS_trans_sf"/>
</dbReference>
<feature type="transmembrane region" description="Helical" evidence="7">
    <location>
        <begin position="186"/>
        <end position="205"/>
    </location>
</feature>
<dbReference type="STRING" id="1777140.AWB79_00870"/>
<feature type="transmembrane region" description="Helical" evidence="7">
    <location>
        <begin position="50"/>
        <end position="74"/>
    </location>
</feature>
<feature type="transmembrane region" description="Helical" evidence="7">
    <location>
        <begin position="397"/>
        <end position="419"/>
    </location>
</feature>
<evidence type="ECO:0000256" key="7">
    <source>
        <dbReference type="SAM" id="Phobius"/>
    </source>
</evidence>
<dbReference type="PROSITE" id="PS00217">
    <property type="entry name" value="SUGAR_TRANSPORT_2"/>
    <property type="match status" value="1"/>
</dbReference>
<dbReference type="Pfam" id="PF00083">
    <property type="entry name" value="Sugar_tr"/>
    <property type="match status" value="1"/>
</dbReference>
<dbReference type="FunFam" id="1.20.1250.20:FF:000001">
    <property type="entry name" value="Dicarboxylate MFS transporter"/>
    <property type="match status" value="1"/>
</dbReference>
<dbReference type="InterPro" id="IPR011701">
    <property type="entry name" value="MFS"/>
</dbReference>
<dbReference type="Gene3D" id="1.20.1250.20">
    <property type="entry name" value="MFS general substrate transporter like domains"/>
    <property type="match status" value="1"/>
</dbReference>